<gene>
    <name evidence="1" type="ORF">BaRGS_00021388</name>
</gene>
<protein>
    <submittedName>
        <fullName evidence="1">Uncharacterized protein</fullName>
    </submittedName>
</protein>
<organism evidence="1 2">
    <name type="scientific">Batillaria attramentaria</name>
    <dbReference type="NCBI Taxonomy" id="370345"/>
    <lineage>
        <taxon>Eukaryota</taxon>
        <taxon>Metazoa</taxon>
        <taxon>Spiralia</taxon>
        <taxon>Lophotrochozoa</taxon>
        <taxon>Mollusca</taxon>
        <taxon>Gastropoda</taxon>
        <taxon>Caenogastropoda</taxon>
        <taxon>Sorbeoconcha</taxon>
        <taxon>Cerithioidea</taxon>
        <taxon>Batillariidae</taxon>
        <taxon>Batillaria</taxon>
    </lineage>
</organism>
<feature type="non-terminal residue" evidence="1">
    <location>
        <position position="1"/>
    </location>
</feature>
<keyword evidence="2" id="KW-1185">Reference proteome</keyword>
<sequence length="56" mass="6357">KTMVTSLPGRLGLPVSRHLATVSKVTEPEVERATTRCQCTTESSVQGRRWRWRAVF</sequence>
<dbReference type="EMBL" id="JACVVK020000165">
    <property type="protein sequence ID" value="KAK7487426.1"/>
    <property type="molecule type" value="Genomic_DNA"/>
</dbReference>
<proteinExistence type="predicted"/>
<dbReference type="AlphaFoldDB" id="A0ABD0KJZ8"/>
<reference evidence="1 2" key="1">
    <citation type="journal article" date="2023" name="Sci. Data">
        <title>Genome assembly of the Korean intertidal mud-creeper Batillaria attramentaria.</title>
        <authorList>
            <person name="Patra A.K."/>
            <person name="Ho P.T."/>
            <person name="Jun S."/>
            <person name="Lee S.J."/>
            <person name="Kim Y."/>
            <person name="Won Y.J."/>
        </authorList>
    </citation>
    <scope>NUCLEOTIDE SEQUENCE [LARGE SCALE GENOMIC DNA]</scope>
    <source>
        <strain evidence="1">Wonlab-2016</strain>
    </source>
</reference>
<evidence type="ECO:0000313" key="2">
    <source>
        <dbReference type="Proteomes" id="UP001519460"/>
    </source>
</evidence>
<name>A0ABD0KJZ8_9CAEN</name>
<comment type="caution">
    <text evidence="1">The sequence shown here is derived from an EMBL/GenBank/DDBJ whole genome shotgun (WGS) entry which is preliminary data.</text>
</comment>
<dbReference type="Proteomes" id="UP001519460">
    <property type="component" value="Unassembled WGS sequence"/>
</dbReference>
<accession>A0ABD0KJZ8</accession>
<evidence type="ECO:0000313" key="1">
    <source>
        <dbReference type="EMBL" id="KAK7487426.1"/>
    </source>
</evidence>